<dbReference type="EMBL" id="JEMC01001341">
    <property type="protein sequence ID" value="KYF97937.1"/>
    <property type="molecule type" value="Genomic_DNA"/>
</dbReference>
<protein>
    <submittedName>
        <fullName evidence="2">Uncharacterized protein</fullName>
    </submittedName>
</protein>
<evidence type="ECO:0000256" key="1">
    <source>
        <dbReference type="SAM" id="MobiDB-lite"/>
    </source>
</evidence>
<gene>
    <name evidence="2" type="ORF">BE18_13530</name>
</gene>
<accession>A0A150T0G4</accession>
<evidence type="ECO:0000313" key="2">
    <source>
        <dbReference type="EMBL" id="KYF97937.1"/>
    </source>
</evidence>
<sequence length="72" mass="7722">MPTLEHNALVEMFREDSELAPHWLATLFHVEVPPYASVGVSHVNQWLAAAHPGVDARMPGDGGPLGPKPSKG</sequence>
<feature type="region of interest" description="Disordered" evidence="1">
    <location>
        <begin position="53"/>
        <end position="72"/>
    </location>
</feature>
<proteinExistence type="predicted"/>
<name>A0A150T0G4_SORCE</name>
<dbReference type="AlphaFoldDB" id="A0A150T0G4"/>
<comment type="caution">
    <text evidence="2">The sequence shown here is derived from an EMBL/GenBank/DDBJ whole genome shotgun (WGS) entry which is preliminary data.</text>
</comment>
<dbReference type="Proteomes" id="UP000075515">
    <property type="component" value="Unassembled WGS sequence"/>
</dbReference>
<evidence type="ECO:0000313" key="3">
    <source>
        <dbReference type="Proteomes" id="UP000075515"/>
    </source>
</evidence>
<organism evidence="2 3">
    <name type="scientific">Sorangium cellulosum</name>
    <name type="common">Polyangium cellulosum</name>
    <dbReference type="NCBI Taxonomy" id="56"/>
    <lineage>
        <taxon>Bacteria</taxon>
        <taxon>Pseudomonadati</taxon>
        <taxon>Myxococcota</taxon>
        <taxon>Polyangia</taxon>
        <taxon>Polyangiales</taxon>
        <taxon>Polyangiaceae</taxon>
        <taxon>Sorangium</taxon>
    </lineage>
</organism>
<reference evidence="2 3" key="1">
    <citation type="submission" date="2014-02" db="EMBL/GenBank/DDBJ databases">
        <title>The small core and large imbalanced accessory genome model reveals a collaborative survival strategy of Sorangium cellulosum strains in nature.</title>
        <authorList>
            <person name="Han K."/>
            <person name="Peng R."/>
            <person name="Blom J."/>
            <person name="Li Y.-Z."/>
        </authorList>
    </citation>
    <scope>NUCLEOTIDE SEQUENCE [LARGE SCALE GENOMIC DNA]</scope>
    <source>
        <strain evidence="2 3">So0149</strain>
    </source>
</reference>